<evidence type="ECO:0000256" key="7">
    <source>
        <dbReference type="ARBA" id="ARBA00022801"/>
    </source>
</evidence>
<dbReference type="CDD" id="cd02853">
    <property type="entry name" value="E_set_MTHase_like_N"/>
    <property type="match status" value="1"/>
</dbReference>
<evidence type="ECO:0000256" key="2">
    <source>
        <dbReference type="ARBA" id="ARBA00005199"/>
    </source>
</evidence>
<evidence type="ECO:0000256" key="17">
    <source>
        <dbReference type="PIRSR" id="PIRSR006337-3"/>
    </source>
</evidence>
<dbReference type="PANTHER" id="PTHR43651:SF11">
    <property type="entry name" value="MALTO-OLIGOSYLTREHALOSE TREHALOHYDROLASE"/>
    <property type="match status" value="1"/>
</dbReference>
<evidence type="ECO:0000256" key="16">
    <source>
        <dbReference type="PIRSR" id="PIRSR006337-2"/>
    </source>
</evidence>
<dbReference type="Proteomes" id="UP000199501">
    <property type="component" value="Unassembled WGS sequence"/>
</dbReference>
<dbReference type="STRING" id="1271860.SAMN05216174_11496"/>
<dbReference type="SUPFAM" id="SSF51445">
    <property type="entry name" value="(Trans)glycosidases"/>
    <property type="match status" value="1"/>
</dbReference>
<dbReference type="InterPro" id="IPR013783">
    <property type="entry name" value="Ig-like_fold"/>
</dbReference>
<dbReference type="Pfam" id="PF00128">
    <property type="entry name" value="Alpha-amylase"/>
    <property type="match status" value="1"/>
</dbReference>
<evidence type="ECO:0000256" key="9">
    <source>
        <dbReference type="ARBA" id="ARBA00023295"/>
    </source>
</evidence>
<dbReference type="NCBIfam" id="TIGR02402">
    <property type="entry name" value="trehalose_TreZ"/>
    <property type="match status" value="1"/>
</dbReference>
<comment type="subcellular location">
    <subcellularLocation>
        <location evidence="1 15">Cytoplasm</location>
    </subcellularLocation>
</comment>
<keyword evidence="9 14" id="KW-0326">Glycosidase</keyword>
<dbReference type="EMBL" id="FMZZ01000014">
    <property type="protein sequence ID" value="SDD62939.1"/>
    <property type="molecule type" value="Genomic_DNA"/>
</dbReference>
<dbReference type="Pfam" id="PF02922">
    <property type="entry name" value="CBM_48"/>
    <property type="match status" value="1"/>
</dbReference>
<evidence type="ECO:0000256" key="3">
    <source>
        <dbReference type="ARBA" id="ARBA00008061"/>
    </source>
</evidence>
<name>A0A1G6WAX4_9PSEU</name>
<dbReference type="AlphaFoldDB" id="A0A1G6WAX4"/>
<evidence type="ECO:0000256" key="4">
    <source>
        <dbReference type="ARBA" id="ARBA00012268"/>
    </source>
</evidence>
<evidence type="ECO:0000256" key="11">
    <source>
        <dbReference type="ARBA" id="ARBA00033284"/>
    </source>
</evidence>
<comment type="pathway">
    <text evidence="2 14">Glycan biosynthesis; trehalose biosynthesis.</text>
</comment>
<proteinExistence type="inferred from homology"/>
<feature type="site" description="Transition state stabilizer" evidence="17">
    <location>
        <position position="391"/>
    </location>
</feature>
<sequence length="587" mass="64707">MNPDSADTPVDHSDDEHFCVWAPGRARVQLALGNNHHEMTRDDRGWWHVHVPGTGAGTDYAFLLDDDETPLPDPRSPWQPEGVHGPSRRFEHRAFEWTDAAWSGRALPGSVLYELHIGTFTEEGTFNGAIEKLDHLVELGVDMVELLPVNAFDGTAGWGYDGVLWGAVHQPYGGPTAFKQFVDACHARGIGVILDVVYNHLGPSGAYLDRFGPYFAGKNIWGPTLNLDGPGSDEVRRYVLDNALAWFRDYHVDGLRLDAVHALVDTRATNLLEELATEVDALATALRRPLTLIAESDLNDPRHVTPRAAGGYGLDAQWCDDVHHVLHVALTGETSGYYADFAAPGALEKTLRSAFFHAGTWSSFRERTHGRPVDTRTTPGHRFLAYLQNHDQIGNRAAGDRLTATIPVARALCGAALVLCSPYTPMLFMGEEWAATTPWQFFASFPDPELAESVRTGRRREFGAHGWGETEVPDPMDPATVLNSTLNWGELADPAHRATFDTYRALIALRRAHPELSDPRLNHFHVDHTDGCVLLHRGAIRVAANLGERLADVPMSVHTTLLTADGVQIEPERLCLPPNAFAIVTTR</sequence>
<dbReference type="PANTHER" id="PTHR43651">
    <property type="entry name" value="1,4-ALPHA-GLUCAN-BRANCHING ENZYME"/>
    <property type="match status" value="1"/>
</dbReference>
<evidence type="ECO:0000259" key="18">
    <source>
        <dbReference type="SMART" id="SM00642"/>
    </source>
</evidence>
<accession>A0A1G6WAX4</accession>
<dbReference type="InterPro" id="IPR004193">
    <property type="entry name" value="Glyco_hydro_13_N"/>
</dbReference>
<keyword evidence="6" id="KW-0963">Cytoplasm</keyword>
<dbReference type="CDD" id="cd11325">
    <property type="entry name" value="AmyAc_GTHase"/>
    <property type="match status" value="1"/>
</dbReference>
<feature type="binding site" evidence="16">
    <location>
        <begin position="390"/>
        <end position="395"/>
    </location>
    <ligand>
        <name>substrate</name>
    </ligand>
</feature>
<evidence type="ECO:0000313" key="19">
    <source>
        <dbReference type="EMBL" id="SDD62939.1"/>
    </source>
</evidence>
<dbReference type="GO" id="GO:0033942">
    <property type="term" value="F:4-alpha-D-(1-&gt;4)-alpha-D-glucanotrehalose trehalohydrolase activity"/>
    <property type="evidence" value="ECO:0007669"/>
    <property type="project" value="UniProtKB-EC"/>
</dbReference>
<dbReference type="GO" id="GO:0005992">
    <property type="term" value="P:trehalose biosynthetic process"/>
    <property type="evidence" value="ECO:0007669"/>
    <property type="project" value="UniProtKB-UniRule"/>
</dbReference>
<dbReference type="RefSeq" id="WP_091455357.1">
    <property type="nucleotide sequence ID" value="NZ_FMZZ01000014.1"/>
</dbReference>
<dbReference type="UniPathway" id="UPA00299"/>
<keyword evidence="7 14" id="KW-0378">Hydrolase</keyword>
<comment type="similarity">
    <text evidence="3 14">Belongs to the glycosyl hydrolase 13 family.</text>
</comment>
<dbReference type="Gene3D" id="3.20.20.80">
    <property type="entry name" value="Glycosidases"/>
    <property type="match status" value="1"/>
</dbReference>
<organism evidence="19 20">
    <name type="scientific">Actinokineospora iranica</name>
    <dbReference type="NCBI Taxonomy" id="1271860"/>
    <lineage>
        <taxon>Bacteria</taxon>
        <taxon>Bacillati</taxon>
        <taxon>Actinomycetota</taxon>
        <taxon>Actinomycetes</taxon>
        <taxon>Pseudonocardiales</taxon>
        <taxon>Pseudonocardiaceae</taxon>
        <taxon>Actinokineospora</taxon>
    </lineage>
</organism>
<dbReference type="InterPro" id="IPR017853">
    <property type="entry name" value="GH"/>
</dbReference>
<evidence type="ECO:0000256" key="6">
    <source>
        <dbReference type="ARBA" id="ARBA00022490"/>
    </source>
</evidence>
<gene>
    <name evidence="19" type="ORF">SAMN05216174_11496</name>
</gene>
<dbReference type="InterPro" id="IPR044901">
    <property type="entry name" value="Trehalose_TreZ_E-set_sf"/>
</dbReference>
<dbReference type="Gene3D" id="1.10.10.760">
    <property type="entry name" value="E-set domains of sugar-utilizing enzymes"/>
    <property type="match status" value="1"/>
</dbReference>
<feature type="domain" description="Glycosyl hydrolase family 13 catalytic" evidence="18">
    <location>
        <begin position="114"/>
        <end position="458"/>
    </location>
</feature>
<dbReference type="InterPro" id="IPR006047">
    <property type="entry name" value="GH13_cat_dom"/>
</dbReference>
<keyword evidence="20" id="KW-1185">Reference proteome</keyword>
<evidence type="ECO:0000256" key="15">
    <source>
        <dbReference type="PIRSR" id="PIRSR006337-1"/>
    </source>
</evidence>
<dbReference type="InterPro" id="IPR012768">
    <property type="entry name" value="Trehalose_TreZ"/>
</dbReference>
<feature type="active site" description="Nucleophile" evidence="15">
    <location>
        <position position="258"/>
    </location>
</feature>
<dbReference type="OrthoDB" id="9800174at2"/>
<evidence type="ECO:0000256" key="5">
    <source>
        <dbReference type="ARBA" id="ARBA00015938"/>
    </source>
</evidence>
<keyword evidence="8" id="KW-0119">Carbohydrate metabolism</keyword>
<dbReference type="Gene3D" id="2.60.40.10">
    <property type="entry name" value="Immunoglobulins"/>
    <property type="match status" value="1"/>
</dbReference>
<feature type="binding site" evidence="16">
    <location>
        <begin position="256"/>
        <end position="261"/>
    </location>
    <ligand>
        <name>substrate</name>
    </ligand>
</feature>
<dbReference type="InterPro" id="IPR014756">
    <property type="entry name" value="Ig_E-set"/>
</dbReference>
<feature type="binding site" evidence="16">
    <location>
        <begin position="320"/>
        <end position="324"/>
    </location>
    <ligand>
        <name>substrate</name>
    </ligand>
</feature>
<feature type="active site" description="Proton donor" evidence="15">
    <location>
        <position position="295"/>
    </location>
</feature>
<evidence type="ECO:0000256" key="8">
    <source>
        <dbReference type="ARBA" id="ARBA00023277"/>
    </source>
</evidence>
<reference evidence="20" key="1">
    <citation type="submission" date="2016-10" db="EMBL/GenBank/DDBJ databases">
        <authorList>
            <person name="Varghese N."/>
            <person name="Submissions S."/>
        </authorList>
    </citation>
    <scope>NUCLEOTIDE SEQUENCE [LARGE SCALE GENOMIC DNA]</scope>
    <source>
        <strain evidence="20">IBRC-M 10403</strain>
    </source>
</reference>
<dbReference type="SMART" id="SM00642">
    <property type="entry name" value="Aamy"/>
    <property type="match status" value="1"/>
</dbReference>
<evidence type="ECO:0000313" key="20">
    <source>
        <dbReference type="Proteomes" id="UP000199501"/>
    </source>
</evidence>
<dbReference type="SUPFAM" id="SSF81296">
    <property type="entry name" value="E set domains"/>
    <property type="match status" value="1"/>
</dbReference>
<evidence type="ECO:0000256" key="13">
    <source>
        <dbReference type="NCBIfam" id="TIGR02402"/>
    </source>
</evidence>
<comment type="catalytic activity">
    <reaction evidence="12 14">
        <text>hydrolysis of (1-&gt;4)-alpha-D-glucosidic linkage in 4-alpha-D-[(1-&gt;4)-alpha-D-glucanosyl]n trehalose to yield trehalose and (1-&gt;4)-alpha-D-glucan.</text>
        <dbReference type="EC" id="3.2.1.141"/>
    </reaction>
</comment>
<dbReference type="EC" id="3.2.1.141" evidence="4 13"/>
<evidence type="ECO:0000256" key="1">
    <source>
        <dbReference type="ARBA" id="ARBA00004496"/>
    </source>
</evidence>
<dbReference type="PIRSF" id="PIRSF006337">
    <property type="entry name" value="Trehalose_TreZ"/>
    <property type="match status" value="1"/>
</dbReference>
<protein>
    <recommendedName>
        <fullName evidence="5 13">Malto-oligosyltrehalose trehalohydrolase</fullName>
        <shortName evidence="14">MTHase</shortName>
        <ecNumber evidence="4 13">3.2.1.141</ecNumber>
    </recommendedName>
    <alternativeName>
        <fullName evidence="11 14">4-alpha-D-((1-&gt;4)-alpha-D-glucano)trehalose trehalohydrolase</fullName>
    </alternativeName>
    <alternativeName>
        <fullName evidence="10 14">Maltooligosyl trehalose trehalohydrolase</fullName>
    </alternativeName>
</protein>
<dbReference type="GO" id="GO:0005737">
    <property type="term" value="C:cytoplasm"/>
    <property type="evidence" value="ECO:0007669"/>
    <property type="project" value="UniProtKB-SubCell"/>
</dbReference>
<evidence type="ECO:0000256" key="12">
    <source>
        <dbReference type="ARBA" id="ARBA00034013"/>
    </source>
</evidence>
<evidence type="ECO:0000256" key="14">
    <source>
        <dbReference type="PIRNR" id="PIRNR006337"/>
    </source>
</evidence>
<evidence type="ECO:0000256" key="10">
    <source>
        <dbReference type="ARBA" id="ARBA00032057"/>
    </source>
</evidence>